<dbReference type="InterPro" id="IPR036291">
    <property type="entry name" value="NAD(P)-bd_dom_sf"/>
</dbReference>
<dbReference type="Proteomes" id="UP000712045">
    <property type="component" value="Unassembled WGS sequence"/>
</dbReference>
<dbReference type="RefSeq" id="WP_205085947.1">
    <property type="nucleotide sequence ID" value="NZ_JAFEUF010000229.1"/>
</dbReference>
<dbReference type="InterPro" id="IPR020806">
    <property type="entry name" value="PKS_PP-bd"/>
</dbReference>
<dbReference type="Gene3D" id="1.10.1200.10">
    <property type="entry name" value="ACP-like"/>
    <property type="match status" value="1"/>
</dbReference>
<sequence>LDIAAVNGPTSVVVSGDTETVEEFAEKWSAQGRRTSRLTVSHAFHSALMEPMLAEFAKTVEPMTFAEPRIPVVPAMAGADPTTPDYWIRQVRETVRFADGVRQLTEHGVTRFVEVGPDGVLCAMTRQSGATGTFAPVLRRDRDEVRTAWVALGRMWAVGADVDWTAAIPAHGRQVTLPTYAFQRDRYWPEPANTTPAPAPAEAPGESRFWAAVERQDATEIASTLRLTAPPEALAEVLPALSSWRRQSQQHAAVNNWRYRVEWTPVTTPAATLDGTWLLVTETGDDNSTDIEDALRTAGADVLPLTIDATHPDRRQLATQLAAAASDNLRGVVHPAGHQAELAVALTLVQALGDAELTTPLWTLTRGAVAIDATDHITRAEHARLWGFGQAVALEHPHRWGGLIDLPADGHHDLTQLAAALRGDTEEDQLALRNGRLHARRLVRADRPDPAAPAWTPSRPGTVLVTGGTGALGASVARWLAERGVSHLLLTSRRGTQAPGADELIAELRTLGAHATITHCDVADRNAVTELLTAVPADRPLIGIVHAAGVAQSGPVATTQLTDITKITDGKMLGATHLDELTEGADLELFVVFSSIAATWGSGGQALYAAGNAYLDALAERRANHNLAATSVAWGPWADAGMAVTGEAEEFLRRRGLAPLDPSLAIAALAQAIDAGETNLTVADVDWTRFTPAFTSSRPSPLLRELPEATNALAPTDPPTEEEADTGLRARLATLNTPERLAELTEVIRSALVVVLRYAAHEQIDSTRPFQNLGFDSLTAVEFRDLLARQCGTPLPSTIVFDYPTPAALADHLHATLPGADPATDIEPLIGALDTLEAAMADSPPDGLSKARVTVRLQAFLDKWTTDQPAAENTATDRIQAADDDELISLIRDQLGDGARE</sequence>
<keyword evidence="8" id="KW-1185">Reference proteome</keyword>
<keyword evidence="3" id="KW-0808">Transferase</keyword>
<proteinExistence type="predicted"/>
<dbReference type="InterPro" id="IPR014043">
    <property type="entry name" value="Acyl_transferase_dom"/>
</dbReference>
<accession>A0ABS2I4Q2</accession>
<dbReference type="InterPro" id="IPR009081">
    <property type="entry name" value="PP-bd_ACP"/>
</dbReference>
<dbReference type="InterPro" id="IPR041618">
    <property type="entry name" value="PKS_DE"/>
</dbReference>
<keyword evidence="1" id="KW-0596">Phosphopantetheine</keyword>
<dbReference type="Pfam" id="PF08659">
    <property type="entry name" value="KR"/>
    <property type="match status" value="1"/>
</dbReference>
<dbReference type="InterPro" id="IPR036736">
    <property type="entry name" value="ACP-like_sf"/>
</dbReference>
<evidence type="ECO:0000259" key="6">
    <source>
        <dbReference type="PROSITE" id="PS50075"/>
    </source>
</evidence>
<evidence type="ECO:0000313" key="7">
    <source>
        <dbReference type="EMBL" id="MBM7057810.1"/>
    </source>
</evidence>
<dbReference type="SUPFAM" id="SSF52151">
    <property type="entry name" value="FabD/lysophospholipase-like"/>
    <property type="match status" value="1"/>
</dbReference>
<dbReference type="Pfam" id="PF00550">
    <property type="entry name" value="PP-binding"/>
    <property type="match status" value="1"/>
</dbReference>
<reference evidence="7 8" key="1">
    <citation type="submission" date="2021-02" db="EMBL/GenBank/DDBJ databases">
        <title>Genome Streptomyces sp. RHZ10.</title>
        <authorList>
            <person name="Besaury L."/>
        </authorList>
    </citation>
    <scope>NUCLEOTIDE SEQUENCE [LARGE SCALE GENOMIC DNA]</scope>
    <source>
        <strain evidence="7 8">RHZ10</strain>
    </source>
</reference>
<dbReference type="InterPro" id="IPR050091">
    <property type="entry name" value="PKS_NRPS_Biosynth_Enz"/>
</dbReference>
<dbReference type="InterPro" id="IPR057326">
    <property type="entry name" value="KR_dom"/>
</dbReference>
<evidence type="ECO:0000256" key="2">
    <source>
        <dbReference type="ARBA" id="ARBA00022553"/>
    </source>
</evidence>
<dbReference type="PROSITE" id="PS50075">
    <property type="entry name" value="CARRIER"/>
    <property type="match status" value="1"/>
</dbReference>
<dbReference type="PANTHER" id="PTHR43775:SF51">
    <property type="entry name" value="INACTIVE PHENOLPHTHIOCEROL SYNTHESIS POLYKETIDE SYNTHASE TYPE I PKS1-RELATED"/>
    <property type="match status" value="1"/>
</dbReference>
<dbReference type="SUPFAM" id="SSF47336">
    <property type="entry name" value="ACP-like"/>
    <property type="match status" value="1"/>
</dbReference>
<keyword evidence="5" id="KW-0511">Multifunctional enzyme</keyword>
<dbReference type="SMART" id="SM01294">
    <property type="entry name" value="PKS_PP_betabranch"/>
    <property type="match status" value="1"/>
</dbReference>
<dbReference type="Gene3D" id="3.30.70.3290">
    <property type="match status" value="1"/>
</dbReference>
<evidence type="ECO:0000256" key="1">
    <source>
        <dbReference type="ARBA" id="ARBA00022450"/>
    </source>
</evidence>
<comment type="caution">
    <text evidence="7">The sequence shown here is derived from an EMBL/GenBank/DDBJ whole genome shotgun (WGS) entry which is preliminary data.</text>
</comment>
<dbReference type="PANTHER" id="PTHR43775">
    <property type="entry name" value="FATTY ACID SYNTHASE"/>
    <property type="match status" value="1"/>
</dbReference>
<dbReference type="SUPFAM" id="SSF51735">
    <property type="entry name" value="NAD(P)-binding Rossmann-fold domains"/>
    <property type="match status" value="2"/>
</dbReference>
<dbReference type="InterPro" id="IPR016035">
    <property type="entry name" value="Acyl_Trfase/lysoPLipase"/>
</dbReference>
<feature type="non-terminal residue" evidence="7">
    <location>
        <position position="1"/>
    </location>
</feature>
<dbReference type="SMART" id="SM00823">
    <property type="entry name" value="PKS_PP"/>
    <property type="match status" value="1"/>
</dbReference>
<dbReference type="InterPro" id="IPR013968">
    <property type="entry name" value="PKS_KR"/>
</dbReference>
<dbReference type="SMART" id="SM00827">
    <property type="entry name" value="PKS_AT"/>
    <property type="match status" value="1"/>
</dbReference>
<dbReference type="Gene3D" id="3.40.50.720">
    <property type="entry name" value="NAD(P)-binding Rossmann-like Domain"/>
    <property type="match status" value="1"/>
</dbReference>
<dbReference type="SMART" id="SM00822">
    <property type="entry name" value="PKS_KR"/>
    <property type="match status" value="1"/>
</dbReference>
<dbReference type="EMBL" id="JAFEUF010000229">
    <property type="protein sequence ID" value="MBM7057810.1"/>
    <property type="molecule type" value="Genomic_DNA"/>
</dbReference>
<evidence type="ECO:0000313" key="8">
    <source>
        <dbReference type="Proteomes" id="UP000712045"/>
    </source>
</evidence>
<name>A0ABS2I4Q2_9ACTN</name>
<dbReference type="InterPro" id="IPR001227">
    <property type="entry name" value="Ac_transferase_dom_sf"/>
</dbReference>
<keyword evidence="4" id="KW-0045">Antibiotic biosynthesis</keyword>
<protein>
    <submittedName>
        <fullName evidence="7">SDR family NAD(P)-dependent oxidoreductase</fullName>
    </submittedName>
</protein>
<evidence type="ECO:0000256" key="4">
    <source>
        <dbReference type="ARBA" id="ARBA00023194"/>
    </source>
</evidence>
<keyword evidence="2" id="KW-0597">Phosphoprotein</keyword>
<dbReference type="Pfam" id="PF18369">
    <property type="entry name" value="PKS_DE"/>
    <property type="match status" value="1"/>
</dbReference>
<dbReference type="CDD" id="cd08952">
    <property type="entry name" value="KR_1_SDR_x"/>
    <property type="match status" value="1"/>
</dbReference>
<dbReference type="Pfam" id="PF00698">
    <property type="entry name" value="Acyl_transf_1"/>
    <property type="match status" value="1"/>
</dbReference>
<evidence type="ECO:0000256" key="3">
    <source>
        <dbReference type="ARBA" id="ARBA00022679"/>
    </source>
</evidence>
<dbReference type="Gene3D" id="6.10.140.1830">
    <property type="match status" value="1"/>
</dbReference>
<feature type="domain" description="Carrier" evidence="6">
    <location>
        <begin position="742"/>
        <end position="817"/>
    </location>
</feature>
<gene>
    <name evidence="7" type="ORF">JS521_29185</name>
</gene>
<dbReference type="Gene3D" id="3.40.366.10">
    <property type="entry name" value="Malonyl-Coenzyme A Acyl Carrier Protein, domain 2"/>
    <property type="match status" value="1"/>
</dbReference>
<evidence type="ECO:0000256" key="5">
    <source>
        <dbReference type="ARBA" id="ARBA00023268"/>
    </source>
</evidence>
<organism evidence="7 8">
    <name type="scientific">Streptomyces durocortorensis</name>
    <dbReference type="NCBI Taxonomy" id="2811104"/>
    <lineage>
        <taxon>Bacteria</taxon>
        <taxon>Bacillati</taxon>
        <taxon>Actinomycetota</taxon>
        <taxon>Actinomycetes</taxon>
        <taxon>Kitasatosporales</taxon>
        <taxon>Streptomycetaceae</taxon>
        <taxon>Streptomyces</taxon>
    </lineage>
</organism>